<name>A0A934IY79_9HYPH</name>
<evidence type="ECO:0000313" key="2">
    <source>
        <dbReference type="EMBL" id="MBJ3784918.1"/>
    </source>
</evidence>
<evidence type="ECO:0000259" key="1">
    <source>
        <dbReference type="Pfam" id="PF01636"/>
    </source>
</evidence>
<gene>
    <name evidence="2" type="ORF">JEQ47_09325</name>
</gene>
<dbReference type="Pfam" id="PF01636">
    <property type="entry name" value="APH"/>
    <property type="match status" value="1"/>
</dbReference>
<organism evidence="2 3">
    <name type="scientific">Devosia sediminis</name>
    <dbReference type="NCBI Taxonomy" id="2798801"/>
    <lineage>
        <taxon>Bacteria</taxon>
        <taxon>Pseudomonadati</taxon>
        <taxon>Pseudomonadota</taxon>
        <taxon>Alphaproteobacteria</taxon>
        <taxon>Hyphomicrobiales</taxon>
        <taxon>Devosiaceae</taxon>
        <taxon>Devosia</taxon>
    </lineage>
</organism>
<reference evidence="2" key="1">
    <citation type="submission" date="2020-12" db="EMBL/GenBank/DDBJ databases">
        <title>Devosia sp. MSA67 isolated from Mo River.</title>
        <authorList>
            <person name="Ma F."/>
            <person name="Zi Z."/>
        </authorList>
    </citation>
    <scope>NUCLEOTIDE SEQUENCE</scope>
    <source>
        <strain evidence="2">MSA67</strain>
    </source>
</reference>
<protein>
    <submittedName>
        <fullName evidence="2">Aminoglycoside phosphotransferase family protein</fullName>
    </submittedName>
</protein>
<dbReference type="AlphaFoldDB" id="A0A934IY79"/>
<dbReference type="InterPro" id="IPR011009">
    <property type="entry name" value="Kinase-like_dom_sf"/>
</dbReference>
<dbReference type="Proteomes" id="UP000602124">
    <property type="component" value="Unassembled WGS sequence"/>
</dbReference>
<dbReference type="EMBL" id="JAEKMH010000002">
    <property type="protein sequence ID" value="MBJ3784918.1"/>
    <property type="molecule type" value="Genomic_DNA"/>
</dbReference>
<comment type="caution">
    <text evidence="2">The sequence shown here is derived from an EMBL/GenBank/DDBJ whole genome shotgun (WGS) entry which is preliminary data.</text>
</comment>
<evidence type="ECO:0000313" key="3">
    <source>
        <dbReference type="Proteomes" id="UP000602124"/>
    </source>
</evidence>
<dbReference type="InterPro" id="IPR002575">
    <property type="entry name" value="Aminoglycoside_PTrfase"/>
</dbReference>
<accession>A0A934IY79</accession>
<dbReference type="SUPFAM" id="SSF56112">
    <property type="entry name" value="Protein kinase-like (PK-like)"/>
    <property type="match status" value="1"/>
</dbReference>
<dbReference type="Gene3D" id="3.90.1200.10">
    <property type="match status" value="1"/>
</dbReference>
<feature type="domain" description="Aminoglycoside phosphotransferase" evidence="1">
    <location>
        <begin position="1"/>
        <end position="136"/>
    </location>
</feature>
<sequence>MGRFFAQLHAIDLGHVRALGIGDCDPWLDADTIRRNAWRHLPDPIRSWADRALMAWAELPPDPHGETYGHFDAHGWNMAFDMRSGRLAGVFDFGDSGFGPVHREFVYSMLIDVDLTGRIIASYERHSGRSIDRERVLLLADIHRLWEIAVEHEDGASVAAMLEEVVPWAMARR</sequence>
<keyword evidence="3" id="KW-1185">Reference proteome</keyword>
<proteinExistence type="predicted"/>